<organism evidence="2 3">
    <name type="scientific">Colletotrichum tamarilloi</name>
    <dbReference type="NCBI Taxonomy" id="1209934"/>
    <lineage>
        <taxon>Eukaryota</taxon>
        <taxon>Fungi</taxon>
        <taxon>Dikarya</taxon>
        <taxon>Ascomycota</taxon>
        <taxon>Pezizomycotina</taxon>
        <taxon>Sordariomycetes</taxon>
        <taxon>Hypocreomycetidae</taxon>
        <taxon>Glomerellales</taxon>
        <taxon>Glomerellaceae</taxon>
        <taxon>Colletotrichum</taxon>
        <taxon>Colletotrichum acutatum species complex</taxon>
    </lineage>
</organism>
<evidence type="ECO:0000313" key="3">
    <source>
        <dbReference type="Proteomes" id="UP001227543"/>
    </source>
</evidence>
<dbReference type="RefSeq" id="XP_060388654.1">
    <property type="nucleotide sequence ID" value="XM_060517192.1"/>
</dbReference>
<dbReference type="EMBL" id="MLFU01000002">
    <property type="protein sequence ID" value="KAK1512220.1"/>
    <property type="molecule type" value="Genomic_DNA"/>
</dbReference>
<accession>A0ABQ9RT73</accession>
<name>A0ABQ9RT73_9PEZI</name>
<proteinExistence type="predicted"/>
<comment type="caution">
    <text evidence="2">The sequence shown here is derived from an EMBL/GenBank/DDBJ whole genome shotgun (WGS) entry which is preliminary data.</text>
</comment>
<keyword evidence="3" id="KW-1185">Reference proteome</keyword>
<protein>
    <submittedName>
        <fullName evidence="2">Uncharacterized protein</fullName>
    </submittedName>
</protein>
<gene>
    <name evidence="2" type="ORF">CTAM01_01150</name>
</gene>
<sequence length="152" mass="16542">MPPRRPSARLPAAKPTDVESKSAGLCYREQPSNATFESKSPHPRYCPVRYLVQNGIAASMAVIVQRLPIAASGGRGEKDMCYLFLGVAEDFQGKPCEDPATQLAENEYLLLQLFAMNISRAHFTGYSVVPLSDVAPGHGVAFISQRPQSGIY</sequence>
<dbReference type="Proteomes" id="UP001227543">
    <property type="component" value="Unassembled WGS sequence"/>
</dbReference>
<reference evidence="2 3" key="1">
    <citation type="submission" date="2016-10" db="EMBL/GenBank/DDBJ databases">
        <title>The genome sequence of Colletotrichum fioriniae PJ7.</title>
        <authorList>
            <person name="Baroncelli R."/>
        </authorList>
    </citation>
    <scope>NUCLEOTIDE SEQUENCE [LARGE SCALE GENOMIC DNA]</scope>
    <source>
        <strain evidence="2 3">Tom-12</strain>
    </source>
</reference>
<evidence type="ECO:0000313" key="2">
    <source>
        <dbReference type="EMBL" id="KAK1512220.1"/>
    </source>
</evidence>
<dbReference type="GeneID" id="85401430"/>
<feature type="region of interest" description="Disordered" evidence="1">
    <location>
        <begin position="1"/>
        <end position="24"/>
    </location>
</feature>
<evidence type="ECO:0000256" key="1">
    <source>
        <dbReference type="SAM" id="MobiDB-lite"/>
    </source>
</evidence>